<proteinExistence type="predicted"/>
<comment type="caution">
    <text evidence="6">The sequence shown here is derived from an EMBL/GenBank/DDBJ whole genome shotgun (WGS) entry which is preliminary data.</text>
</comment>
<dbReference type="AlphaFoldDB" id="A0A835IW32"/>
<organism evidence="6 7">
    <name type="scientific">Coptis chinensis</name>
    <dbReference type="NCBI Taxonomy" id="261450"/>
    <lineage>
        <taxon>Eukaryota</taxon>
        <taxon>Viridiplantae</taxon>
        <taxon>Streptophyta</taxon>
        <taxon>Embryophyta</taxon>
        <taxon>Tracheophyta</taxon>
        <taxon>Spermatophyta</taxon>
        <taxon>Magnoliopsida</taxon>
        <taxon>Ranunculales</taxon>
        <taxon>Ranunculaceae</taxon>
        <taxon>Coptidoideae</taxon>
        <taxon>Coptis</taxon>
    </lineage>
</organism>
<evidence type="ECO:0000259" key="5">
    <source>
        <dbReference type="Pfam" id="PF11904"/>
    </source>
</evidence>
<sequence length="165" mass="18883">MRLQSDYGDLLTEDEKSQLEVALKIDSSENRLGRHSVDIAEKGDELRRGRDARKPSLSSESSHRRKESHCESEYKKGLRPILWLSPNFSLQTEELLPLLDFLTNKVKAIRRLRELLTTNLPPGTFPVKVVIPVVPTIRVLVTFTKFEELQPLDEFSTPPLSPHLL</sequence>
<dbReference type="PANTHER" id="PTHR12447:SF35">
    <property type="entry name" value="ANKYRIN REPEAT FAMILY PROTEIN"/>
    <property type="match status" value="1"/>
</dbReference>
<evidence type="ECO:0000313" key="7">
    <source>
        <dbReference type="Proteomes" id="UP000631114"/>
    </source>
</evidence>
<dbReference type="PANTHER" id="PTHR12447">
    <property type="entry name" value="ANKYRIN REPEAT DOMAIN-CONTAINING PROTEIN 13"/>
    <property type="match status" value="1"/>
</dbReference>
<dbReference type="InterPro" id="IPR055285">
    <property type="entry name" value="ANKRD13_C"/>
</dbReference>
<protein>
    <recommendedName>
        <fullName evidence="5">Ankyrin repeat domain-containing protein</fullName>
    </recommendedName>
</protein>
<dbReference type="Pfam" id="PF11904">
    <property type="entry name" value="ANKRD13_C"/>
    <property type="match status" value="1"/>
</dbReference>
<reference evidence="6 7" key="1">
    <citation type="submission" date="2020-10" db="EMBL/GenBank/DDBJ databases">
        <title>The Coptis chinensis genome and diversification of protoberbering-type alkaloids.</title>
        <authorList>
            <person name="Wang B."/>
            <person name="Shu S."/>
            <person name="Song C."/>
            <person name="Liu Y."/>
        </authorList>
    </citation>
    <scope>NUCLEOTIDE SEQUENCE [LARGE SCALE GENOMIC DNA]</scope>
    <source>
        <strain evidence="6">HL-2020</strain>
        <tissue evidence="6">Leaf</tissue>
    </source>
</reference>
<gene>
    <name evidence="6" type="ORF">IFM89_020038</name>
</gene>
<feature type="compositionally biased region" description="Basic and acidic residues" evidence="4">
    <location>
        <begin position="34"/>
        <end position="54"/>
    </location>
</feature>
<dbReference type="GO" id="GO:0005737">
    <property type="term" value="C:cytoplasm"/>
    <property type="evidence" value="ECO:0007669"/>
    <property type="project" value="TreeGrafter"/>
</dbReference>
<keyword evidence="3" id="KW-0472">Membrane</keyword>
<feature type="domain" description="Ankyrin repeat" evidence="5">
    <location>
        <begin position="5"/>
        <end position="159"/>
    </location>
</feature>
<feature type="region of interest" description="Disordered" evidence="4">
    <location>
        <begin position="34"/>
        <end position="73"/>
    </location>
</feature>
<feature type="non-terminal residue" evidence="6">
    <location>
        <position position="1"/>
    </location>
</feature>
<dbReference type="GO" id="GO:0012505">
    <property type="term" value="C:endomembrane system"/>
    <property type="evidence" value="ECO:0007669"/>
    <property type="project" value="UniProtKB-SubCell"/>
</dbReference>
<evidence type="ECO:0000256" key="2">
    <source>
        <dbReference type="ARBA" id="ARBA00022737"/>
    </source>
</evidence>
<evidence type="ECO:0000313" key="6">
    <source>
        <dbReference type="EMBL" id="KAF9625171.1"/>
    </source>
</evidence>
<keyword evidence="2" id="KW-0677">Repeat</keyword>
<accession>A0A835IW32</accession>
<dbReference type="OrthoDB" id="1585644at2759"/>
<name>A0A835IW32_9MAGN</name>
<keyword evidence="7" id="KW-1185">Reference proteome</keyword>
<evidence type="ECO:0000256" key="1">
    <source>
        <dbReference type="ARBA" id="ARBA00004308"/>
    </source>
</evidence>
<dbReference type="Proteomes" id="UP000631114">
    <property type="component" value="Unassembled WGS sequence"/>
</dbReference>
<evidence type="ECO:0000256" key="3">
    <source>
        <dbReference type="ARBA" id="ARBA00023136"/>
    </source>
</evidence>
<comment type="subcellular location">
    <subcellularLocation>
        <location evidence="1">Endomembrane system</location>
    </subcellularLocation>
</comment>
<dbReference type="EMBL" id="JADFTS010000001">
    <property type="protein sequence ID" value="KAF9625171.1"/>
    <property type="molecule type" value="Genomic_DNA"/>
</dbReference>
<evidence type="ECO:0000256" key="4">
    <source>
        <dbReference type="SAM" id="MobiDB-lite"/>
    </source>
</evidence>
<dbReference type="InterPro" id="IPR021832">
    <property type="entry name" value="ANKRD13"/>
</dbReference>